<keyword evidence="3 7" id="KW-0032">Aminotransferase</keyword>
<dbReference type="Gene3D" id="2.40.30.110">
    <property type="entry name" value="Aminomethyltransferase beta-barrel domains"/>
    <property type="match status" value="1"/>
</dbReference>
<feature type="binding site" evidence="8">
    <location>
        <position position="200"/>
    </location>
    <ligand>
        <name>substrate</name>
    </ligand>
</feature>
<evidence type="ECO:0000313" key="11">
    <source>
        <dbReference type="EMBL" id="AQS53567.1"/>
    </source>
</evidence>
<dbReference type="OrthoDB" id="9774591at2"/>
<dbReference type="InterPro" id="IPR029043">
    <property type="entry name" value="GcvT/YgfZ_C"/>
</dbReference>
<evidence type="ECO:0000256" key="6">
    <source>
        <dbReference type="ARBA" id="ARBA00047665"/>
    </source>
</evidence>
<dbReference type="SUPFAM" id="SSF101790">
    <property type="entry name" value="Aminomethyltransferase beta-barrel domain"/>
    <property type="match status" value="1"/>
</dbReference>
<dbReference type="InterPro" id="IPR006223">
    <property type="entry name" value="GcvT"/>
</dbReference>
<dbReference type="GO" id="GO:0005829">
    <property type="term" value="C:cytosol"/>
    <property type="evidence" value="ECO:0007669"/>
    <property type="project" value="TreeGrafter"/>
</dbReference>
<dbReference type="GO" id="GO:0008168">
    <property type="term" value="F:methyltransferase activity"/>
    <property type="evidence" value="ECO:0007669"/>
    <property type="project" value="UniProtKB-KW"/>
</dbReference>
<name>A0A1S6IPT9_9LACT</name>
<dbReference type="STRING" id="708126.BW727_101200"/>
<dbReference type="FunFam" id="2.40.30.110:FF:000003">
    <property type="entry name" value="Aminomethyltransferase"/>
    <property type="match status" value="1"/>
</dbReference>
<dbReference type="PANTHER" id="PTHR43757:SF2">
    <property type="entry name" value="AMINOMETHYLTRANSFERASE, MITOCHONDRIAL"/>
    <property type="match status" value="1"/>
</dbReference>
<dbReference type="InterPro" id="IPR028896">
    <property type="entry name" value="GcvT/YgfZ/DmdA"/>
</dbReference>
<dbReference type="NCBIfam" id="NF001567">
    <property type="entry name" value="PRK00389.1"/>
    <property type="match status" value="1"/>
</dbReference>
<accession>A0A1S6IPT9</accession>
<dbReference type="Gene3D" id="3.30.70.1400">
    <property type="entry name" value="Aminomethyltransferase beta-barrel domains"/>
    <property type="match status" value="1"/>
</dbReference>
<dbReference type="InterPro" id="IPR006222">
    <property type="entry name" value="GCVT_N"/>
</dbReference>
<evidence type="ECO:0000256" key="5">
    <source>
        <dbReference type="ARBA" id="ARBA00031395"/>
    </source>
</evidence>
<dbReference type="NCBIfam" id="TIGR00528">
    <property type="entry name" value="gcvT"/>
    <property type="match status" value="1"/>
</dbReference>
<evidence type="ECO:0000256" key="1">
    <source>
        <dbReference type="ARBA" id="ARBA00008609"/>
    </source>
</evidence>
<organism evidence="11 12">
    <name type="scientific">Jeotgalibaca dankookensis</name>
    <dbReference type="NCBI Taxonomy" id="708126"/>
    <lineage>
        <taxon>Bacteria</taxon>
        <taxon>Bacillati</taxon>
        <taxon>Bacillota</taxon>
        <taxon>Bacilli</taxon>
        <taxon>Lactobacillales</taxon>
        <taxon>Carnobacteriaceae</taxon>
        <taxon>Jeotgalibaca</taxon>
    </lineage>
</organism>
<dbReference type="InterPro" id="IPR027266">
    <property type="entry name" value="TrmE/GcvT-like"/>
</dbReference>
<dbReference type="Pfam" id="PF01571">
    <property type="entry name" value="GCV_T"/>
    <property type="match status" value="1"/>
</dbReference>
<protein>
    <recommendedName>
        <fullName evidence="2 7">Aminomethyltransferase</fullName>
        <ecNumber evidence="2 7">2.1.2.10</ecNumber>
    </recommendedName>
    <alternativeName>
        <fullName evidence="5 7">Glycine cleavage system T protein</fullName>
    </alternativeName>
</protein>
<keyword evidence="12" id="KW-1185">Reference proteome</keyword>
<comment type="function">
    <text evidence="7">The glycine cleavage system catalyzes the degradation of glycine.</text>
</comment>
<evidence type="ECO:0000256" key="2">
    <source>
        <dbReference type="ARBA" id="ARBA00012616"/>
    </source>
</evidence>
<evidence type="ECO:0000256" key="7">
    <source>
        <dbReference type="HAMAP-Rule" id="MF_00259"/>
    </source>
</evidence>
<dbReference type="GO" id="GO:0032259">
    <property type="term" value="P:methylation"/>
    <property type="evidence" value="ECO:0007669"/>
    <property type="project" value="UniProtKB-KW"/>
</dbReference>
<dbReference type="SUPFAM" id="SSF103025">
    <property type="entry name" value="Folate-binding domain"/>
    <property type="match status" value="1"/>
</dbReference>
<reference evidence="11 12" key="1">
    <citation type="journal article" date="2014" name="Int. J. Syst. Evol. Microbiol.">
        <title>Jeotgalibaca dankookensis gen. nov., sp. nov., a member of the family Carnobacteriaceae, isolated from seujeot (Korean traditional food).</title>
        <authorList>
            <person name="Lee D.G."/>
            <person name="Trujillo M.E."/>
            <person name="Kang H."/>
            <person name="Ahn T.Y."/>
        </authorList>
    </citation>
    <scope>NUCLEOTIDE SEQUENCE [LARGE SCALE GENOMIC DNA]</scope>
    <source>
        <strain evidence="11 12">EX-07</strain>
    </source>
</reference>
<dbReference type="GO" id="GO:0019464">
    <property type="term" value="P:glycine decarboxylation via glycine cleavage system"/>
    <property type="evidence" value="ECO:0007669"/>
    <property type="project" value="UniProtKB-UniRule"/>
</dbReference>
<dbReference type="GO" id="GO:0004047">
    <property type="term" value="F:aminomethyltransferase activity"/>
    <property type="evidence" value="ECO:0007669"/>
    <property type="project" value="UniProtKB-UniRule"/>
</dbReference>
<evidence type="ECO:0000256" key="4">
    <source>
        <dbReference type="ARBA" id="ARBA00022679"/>
    </source>
</evidence>
<dbReference type="AlphaFoldDB" id="A0A1S6IPT9"/>
<dbReference type="PANTHER" id="PTHR43757">
    <property type="entry name" value="AMINOMETHYLTRANSFERASE"/>
    <property type="match status" value="1"/>
</dbReference>
<evidence type="ECO:0000259" key="9">
    <source>
        <dbReference type="Pfam" id="PF01571"/>
    </source>
</evidence>
<gene>
    <name evidence="7 11" type="primary">gcvT</name>
    <name evidence="11" type="ORF">BW727_101200</name>
</gene>
<dbReference type="Gene3D" id="4.10.1250.10">
    <property type="entry name" value="Aminomethyltransferase fragment"/>
    <property type="match status" value="1"/>
</dbReference>
<dbReference type="InterPro" id="IPR013977">
    <property type="entry name" value="GcvT_C"/>
</dbReference>
<evidence type="ECO:0000256" key="3">
    <source>
        <dbReference type="ARBA" id="ARBA00022576"/>
    </source>
</evidence>
<keyword evidence="4 7" id="KW-0808">Transferase</keyword>
<comment type="subunit">
    <text evidence="7">The glycine cleavage system is composed of four proteins: P, T, L and H.</text>
</comment>
<comment type="catalytic activity">
    <reaction evidence="6 7">
        <text>N(6)-[(R)-S(8)-aminomethyldihydrolipoyl]-L-lysyl-[protein] + (6S)-5,6,7,8-tetrahydrofolate = N(6)-[(R)-dihydrolipoyl]-L-lysyl-[protein] + (6R)-5,10-methylene-5,6,7,8-tetrahydrofolate + NH4(+)</text>
        <dbReference type="Rhea" id="RHEA:16945"/>
        <dbReference type="Rhea" id="RHEA-COMP:10475"/>
        <dbReference type="Rhea" id="RHEA-COMP:10492"/>
        <dbReference type="ChEBI" id="CHEBI:15636"/>
        <dbReference type="ChEBI" id="CHEBI:28938"/>
        <dbReference type="ChEBI" id="CHEBI:57453"/>
        <dbReference type="ChEBI" id="CHEBI:83100"/>
        <dbReference type="ChEBI" id="CHEBI:83143"/>
        <dbReference type="EC" id="2.1.2.10"/>
    </reaction>
</comment>
<dbReference type="Proteomes" id="UP000188993">
    <property type="component" value="Chromosome"/>
</dbReference>
<dbReference type="FunFam" id="4.10.1250.10:FF:000001">
    <property type="entry name" value="Aminomethyltransferase"/>
    <property type="match status" value="1"/>
</dbReference>
<keyword evidence="11" id="KW-0489">Methyltransferase</keyword>
<dbReference type="GO" id="GO:0005960">
    <property type="term" value="C:glycine cleavage complex"/>
    <property type="evidence" value="ECO:0007669"/>
    <property type="project" value="InterPro"/>
</dbReference>
<dbReference type="EC" id="2.1.2.10" evidence="2 7"/>
<evidence type="ECO:0000259" key="10">
    <source>
        <dbReference type="Pfam" id="PF08669"/>
    </source>
</evidence>
<comment type="similarity">
    <text evidence="1 7">Belongs to the GcvT family.</text>
</comment>
<dbReference type="Pfam" id="PF08669">
    <property type="entry name" value="GCV_T_C"/>
    <property type="match status" value="1"/>
</dbReference>
<dbReference type="HAMAP" id="MF_00259">
    <property type="entry name" value="GcvT"/>
    <property type="match status" value="1"/>
</dbReference>
<evidence type="ECO:0000313" key="12">
    <source>
        <dbReference type="Proteomes" id="UP000188993"/>
    </source>
</evidence>
<dbReference type="Gene3D" id="3.30.1360.120">
    <property type="entry name" value="Probable tRNA modification gtpase trme, domain 1"/>
    <property type="match status" value="1"/>
</dbReference>
<proteinExistence type="inferred from homology"/>
<feature type="domain" description="GCVT N-terminal" evidence="9">
    <location>
        <begin position="10"/>
        <end position="263"/>
    </location>
</feature>
<evidence type="ECO:0000256" key="8">
    <source>
        <dbReference type="PIRSR" id="PIRSR006487-1"/>
    </source>
</evidence>
<feature type="domain" description="Aminomethyltransferase C-terminal" evidence="10">
    <location>
        <begin position="283"/>
        <end position="362"/>
    </location>
</feature>
<dbReference type="RefSeq" id="WP_062472253.1">
    <property type="nucleotide sequence ID" value="NZ_BBYN01000041.1"/>
</dbReference>
<dbReference type="EMBL" id="CP019728">
    <property type="protein sequence ID" value="AQS53567.1"/>
    <property type="molecule type" value="Genomic_DNA"/>
</dbReference>
<dbReference type="FunFam" id="3.30.70.1400:FF:000001">
    <property type="entry name" value="Aminomethyltransferase"/>
    <property type="match status" value="1"/>
</dbReference>
<dbReference type="KEGG" id="jda:BW727_101200"/>
<dbReference type="PIRSF" id="PIRSF006487">
    <property type="entry name" value="GcvT"/>
    <property type="match status" value="1"/>
</dbReference>
<sequence>MAELKKTPLFDYYQANQVKLVDFGGWAMPMQFSSIIKEHQAVRQSVGMFDCSHMGEILITGPEAETYLNSLVTNDISRMADDDVQYNIICQDDGGAVDDVMVYRFHAEKYWVVCNASNTEKVWQWLKENKKNQHVELENVTQTVGLIAVQGPQAEMVMQTLTTFDLKTLKRHKFSQSLSVGEVADVLVSRTGYTGEDGFELYIPAQETPSVWEQLLKAGTLACGLGSRDTLRLEAGLPLYGHELTETISPIMAGLGFAVKTDKQVAFKGQEALTHQRQAGPVKKIVSFQMLERGIPRQNYLVFSEKGQEIGYVTSGTQSPSLKKGIGMALVDSDQAQIGQQLLIEIRNKKIPAEIIKKPFYKKD</sequence>
<dbReference type="GO" id="GO:0008483">
    <property type="term" value="F:transaminase activity"/>
    <property type="evidence" value="ECO:0007669"/>
    <property type="project" value="UniProtKB-KW"/>
</dbReference>
<dbReference type="InterPro" id="IPR022903">
    <property type="entry name" value="GcvT_bac"/>
</dbReference>